<evidence type="ECO:0000259" key="8">
    <source>
        <dbReference type="PROSITE" id="PS00022"/>
    </source>
</evidence>
<dbReference type="InterPro" id="IPR047129">
    <property type="entry name" value="PPA2-like"/>
</dbReference>
<name>A0A0V0QHS3_PSEPJ</name>
<evidence type="ECO:0000256" key="5">
    <source>
        <dbReference type="RuleBase" id="RU004273"/>
    </source>
</evidence>
<keyword evidence="7" id="KW-0812">Transmembrane</keyword>
<comment type="caution">
    <text evidence="10">The sequence shown here is derived from an EMBL/GenBank/DDBJ whole genome shotgun (WGS) entry which is preliminary data.</text>
</comment>
<dbReference type="SMART" id="SM00261">
    <property type="entry name" value="FU"/>
    <property type="match status" value="5"/>
</dbReference>
<feature type="domain" description="EGF-like" evidence="8">
    <location>
        <begin position="1343"/>
        <end position="1354"/>
    </location>
</feature>
<dbReference type="InterPro" id="IPR004843">
    <property type="entry name" value="Calcineurin-like_PHP"/>
</dbReference>
<dbReference type="InterPro" id="IPR029052">
    <property type="entry name" value="Metallo-depent_PP-like"/>
</dbReference>
<evidence type="ECO:0000256" key="1">
    <source>
        <dbReference type="ARBA" id="ARBA00022723"/>
    </source>
</evidence>
<keyword evidence="7" id="KW-1133">Transmembrane helix</keyword>
<comment type="similarity">
    <text evidence="5">Belongs to the PPP phosphatase family.</text>
</comment>
<keyword evidence="2 5" id="KW-0378">Hydrolase</keyword>
<dbReference type="SUPFAM" id="SSF49899">
    <property type="entry name" value="Concanavalin A-like lectins/glucanases"/>
    <property type="match status" value="1"/>
</dbReference>
<dbReference type="Gene3D" id="2.10.220.10">
    <property type="entry name" value="Hormone Receptor, Insulin-like Growth Factor Receptor 1, Chain A, domain 2"/>
    <property type="match status" value="2"/>
</dbReference>
<dbReference type="PRINTS" id="PR00114">
    <property type="entry name" value="STPHPHTASE"/>
</dbReference>
<dbReference type="SUPFAM" id="SSF57184">
    <property type="entry name" value="Growth factor receptor domain"/>
    <property type="match status" value="2"/>
</dbReference>
<feature type="transmembrane region" description="Helical" evidence="7">
    <location>
        <begin position="1848"/>
        <end position="1867"/>
    </location>
</feature>
<gene>
    <name evidence="10" type="ORF">PPERSA_00517</name>
</gene>
<dbReference type="PANTHER" id="PTHR45619">
    <property type="entry name" value="SERINE/THREONINE-PROTEIN PHOSPHATASE PP2A-RELATED"/>
    <property type="match status" value="1"/>
</dbReference>
<dbReference type="InParanoid" id="A0A0V0QHS3"/>
<dbReference type="InterPro" id="IPR006212">
    <property type="entry name" value="Furin_repeat"/>
</dbReference>
<keyword evidence="7" id="KW-0472">Membrane</keyword>
<evidence type="ECO:0000256" key="6">
    <source>
        <dbReference type="SAM" id="MobiDB-lite"/>
    </source>
</evidence>
<dbReference type="Pfam" id="PF00149">
    <property type="entry name" value="Metallophos"/>
    <property type="match status" value="1"/>
</dbReference>
<dbReference type="SUPFAM" id="SSF56300">
    <property type="entry name" value="Metallo-dependent phosphatases"/>
    <property type="match status" value="1"/>
</dbReference>
<evidence type="ECO:0000259" key="9">
    <source>
        <dbReference type="PROSITE" id="PS00125"/>
    </source>
</evidence>
<evidence type="ECO:0000313" key="10">
    <source>
        <dbReference type="EMBL" id="KRX01807.1"/>
    </source>
</evidence>
<feature type="transmembrane region" description="Helical" evidence="7">
    <location>
        <begin position="1713"/>
        <end position="1733"/>
    </location>
</feature>
<dbReference type="InterPro" id="IPR006186">
    <property type="entry name" value="Ser/Thr-sp_prot-phosphatase"/>
</dbReference>
<dbReference type="EMBL" id="LDAU01000163">
    <property type="protein sequence ID" value="KRX01807.1"/>
    <property type="molecule type" value="Genomic_DNA"/>
</dbReference>
<keyword evidence="4" id="KW-0464">Manganese</keyword>
<sequence>MGFDLDKGLERALQGEILEEQMVKLICIKVKEIFIQEPNVKNVRTPVTCIGDIHGQFIDLQEIFQVGGHVPLTNYLFLGDYVDRGPQSVEVITLLFLLKIKYPERVTILRGNHETRGITQNYGFYVECQKKYGNTLVWEFYTDVFDYIPIGAIIDQKVFCVHGGLSPSIETIDQIAQLDRFQEIPHEGAFTDLMWSDPKQEPDDDLKGFTLSSRGAGYYFGGDVLKKFLQLNKMEHLVRAHQLCQEGYQILFDNQMSTVWSAPNYMYRFKNLASILEIDEQGNRHFNIFSESPENFKKGFTSKIEEMMAGGDKGDNDTKVIKLRDRQTRMYDGDTYDVYDSSDFLDEIQGYNVYGFSLWYKLSSSSTNQLLFHMTFLDNDEPWDYSSQTSSYQHLSYPMGCITGSTMTCSFSTLQSQLSFSSISQSTNEWYFLFVGINQETRYHIATLYSESGTKTSVNYDDTANLATFGIGNEELDERIKLYVGGSKGRASGNNFDGVIFDPTFYAGFDLNDVSYSAYENYYVFLGEKSYLYYINLNQLESDRFYDYYGQEVYASFVSGNSPTFSSTNGLYFAATSTMSINVNKEFDQAQFLSFWIYFDALGSTTNFYNIFEVQNTDGDILFSLIYYFDTQVLYAQCDTTKYSTGQTINTGTWYHFFISFEIQPFLDNLIFTLEVNGSNVFGSSIAGVFSNDIPSNRNTNMQIIFGEASYTTFEGYLRDIIGGIGGWIDNSIQQLTNCDLSIGIADPFCLLCSAGYYQQNGECINYTCDDGFYVDTTTKICRKCHVDCKTCSGPDQDECSTCDIDKPLLLSGFCFSNCPEGSFYDEETKDCLCDNSCTTCSYSSISGIQCSVCAEADTYIQGSKCVQSQNCLYGTFADDDTGACETSCVNTDTWEDHLNRKCVNSSTDCPEGTNIYTAGSQCLLECPDTFYYSATGAAEGSGVALNDCISCGVANNCSNCEDLTTCTSCQTGYLLHETGECELSCNSGYVQEGYICRVCYESCSSCPANFYLYESTCLDECPLGYVENTGTWECDVDTVPYVNIKTDSASINVGRKEDLFIQGEYYYIGNIESEEWTLTGATTSESEKFFSKTFNTYSHIHIPYSNLESDKTYTLVYTVTTDAGISASDTVTIQTSEEIDKGKFTVSPAIGISGYTEFTITYSDWTYSDTLYFDILYGKNYTFTSRGQTVNQFEEAAIILFKSTDTDNSLTFTFPPILQEKEVTLRLKVYSTDEEQFMYFDINLQPFEIDEEDQDNYDFQSSVWYIKLQDSLDINDYYERSGYLRYLYQDQQQKAVQQQSKVDFSKQKQNLKIMPSECDNDIQCRGAGQCTTNFYDENYYECECFWDQDGQYCSWEERTLQTLQNVTYQIFYNLSQLQYTDTELYKMSQILNDLSKVDDGVHKKSFRLVNSLLSTLISNFNPGDISIYQTIVETISNFLHQSVTRPDLRTDEKQKYSVIFNNYIKEVAEIIKTDFLRLNEDIIIENNYLTIFLSIQTGAQLMISTTNENDRVIFPLKRSVVHIPYSVYTSYETYINQLIQYNFDPIYPQQYSISSQISVQIFDINNESISVSGLSTSNPIKLYLRKLNSYPPLETNSPYFYQCNYLRQITDDTFEWINDSSNLYFNFENEHFIECQSTHLSQFAVQRGLLEFIALPEDNILEFYGMDLLNINLKKIDETTFNNDYNIERSQRPFLTYEYPGSRFKFIWTNPSGIICLVLLLLYLIFSIINYIRWNYYQIQIYTYEHLEVLLLSYHPIISVILRGQTFHSHTYHMRMTKFFALLISIISITAIAFRKFSLANERTWAGQIVVSSAFFAIFITAFANIIVELFYTLIYKQCNKSKHNQVQYSVIFFTYMLAISTYGGYENGNTNSQEHSTYVLAFIVAFLIDFMFFDILVVILAYFYYDSSLLKIFAQRGFFIRSQLKELVPQQVQIEETISQFSQRDLGQNAQEGEQLKEIDEKLDNNNLKKQQQKTRHQLTQEQLESSKRSSQLLFEDNEENKEEKKSQNTEINLQQIQIGTTVGKNKQTKQNLQNKKQKQK</sequence>
<dbReference type="Gene3D" id="3.60.21.10">
    <property type="match status" value="1"/>
</dbReference>
<feature type="compositionally biased region" description="Polar residues" evidence="6">
    <location>
        <begin position="1980"/>
        <end position="1995"/>
    </location>
</feature>
<evidence type="ECO:0000256" key="2">
    <source>
        <dbReference type="ARBA" id="ARBA00022801"/>
    </source>
</evidence>
<accession>A0A0V0QHS3</accession>
<dbReference type="PROSITE" id="PS00022">
    <property type="entry name" value="EGF_1"/>
    <property type="match status" value="1"/>
</dbReference>
<dbReference type="Proteomes" id="UP000054937">
    <property type="component" value="Unassembled WGS sequence"/>
</dbReference>
<dbReference type="OMA" id="NIESEEW"/>
<comment type="catalytic activity">
    <reaction evidence="5">
        <text>O-phospho-L-threonyl-[protein] + H2O = L-threonyl-[protein] + phosphate</text>
        <dbReference type="Rhea" id="RHEA:47004"/>
        <dbReference type="Rhea" id="RHEA-COMP:11060"/>
        <dbReference type="Rhea" id="RHEA-COMP:11605"/>
        <dbReference type="ChEBI" id="CHEBI:15377"/>
        <dbReference type="ChEBI" id="CHEBI:30013"/>
        <dbReference type="ChEBI" id="CHEBI:43474"/>
        <dbReference type="ChEBI" id="CHEBI:61977"/>
        <dbReference type="EC" id="3.1.3.16"/>
    </reaction>
</comment>
<feature type="transmembrane region" description="Helical" evidence="7">
    <location>
        <begin position="1810"/>
        <end position="1836"/>
    </location>
</feature>
<organism evidence="10 11">
    <name type="scientific">Pseudocohnilembus persalinus</name>
    <name type="common">Ciliate</name>
    <dbReference type="NCBI Taxonomy" id="266149"/>
    <lineage>
        <taxon>Eukaryota</taxon>
        <taxon>Sar</taxon>
        <taxon>Alveolata</taxon>
        <taxon>Ciliophora</taxon>
        <taxon>Intramacronucleata</taxon>
        <taxon>Oligohymenophorea</taxon>
        <taxon>Scuticociliatia</taxon>
        <taxon>Philasterida</taxon>
        <taxon>Pseudocohnilembidae</taxon>
        <taxon>Pseudocohnilembus</taxon>
    </lineage>
</organism>
<dbReference type="SMART" id="SM00156">
    <property type="entry name" value="PP2Ac"/>
    <property type="match status" value="1"/>
</dbReference>
<feature type="domain" description="Serine/threonine specific protein phosphatases" evidence="9">
    <location>
        <begin position="109"/>
        <end position="114"/>
    </location>
</feature>
<dbReference type="GO" id="GO:0046872">
    <property type="term" value="F:metal ion binding"/>
    <property type="evidence" value="ECO:0007669"/>
    <property type="project" value="UniProtKB-KW"/>
</dbReference>
<keyword evidence="1" id="KW-0479">Metal-binding</keyword>
<dbReference type="CDD" id="cd07415">
    <property type="entry name" value="MPP_PP2A_PP4_PP6"/>
    <property type="match status" value="1"/>
</dbReference>
<dbReference type="InterPro" id="IPR000742">
    <property type="entry name" value="EGF"/>
</dbReference>
<proteinExistence type="inferred from homology"/>
<dbReference type="InterPro" id="IPR013320">
    <property type="entry name" value="ConA-like_dom_sf"/>
</dbReference>
<feature type="transmembrane region" description="Helical" evidence="7">
    <location>
        <begin position="1879"/>
        <end position="1907"/>
    </location>
</feature>
<dbReference type="EC" id="3.1.3.16" evidence="5"/>
<keyword evidence="3" id="KW-1015">Disulfide bond</keyword>
<reference evidence="10 11" key="1">
    <citation type="journal article" date="2015" name="Sci. Rep.">
        <title>Genome of the facultative scuticociliatosis pathogen Pseudocohnilembus persalinus provides insight into its virulence through horizontal gene transfer.</title>
        <authorList>
            <person name="Xiong J."/>
            <person name="Wang G."/>
            <person name="Cheng J."/>
            <person name="Tian M."/>
            <person name="Pan X."/>
            <person name="Warren A."/>
            <person name="Jiang C."/>
            <person name="Yuan D."/>
            <person name="Miao W."/>
        </authorList>
    </citation>
    <scope>NUCLEOTIDE SEQUENCE [LARGE SCALE GENOMIC DNA]</scope>
    <source>
        <strain evidence="10">36N120E</strain>
    </source>
</reference>
<dbReference type="InterPro" id="IPR009030">
    <property type="entry name" value="Growth_fac_rcpt_cys_sf"/>
</dbReference>
<evidence type="ECO:0000256" key="4">
    <source>
        <dbReference type="ARBA" id="ARBA00023211"/>
    </source>
</evidence>
<keyword evidence="11" id="KW-1185">Reference proteome</keyword>
<protein>
    <recommendedName>
        <fullName evidence="5">Serine/threonine-protein phosphatase</fullName>
        <ecNumber evidence="5">3.1.3.16</ecNumber>
    </recommendedName>
</protein>
<dbReference type="CDD" id="cd00064">
    <property type="entry name" value="FU"/>
    <property type="match status" value="2"/>
</dbReference>
<feature type="transmembrane region" description="Helical" evidence="7">
    <location>
        <begin position="1780"/>
        <end position="1798"/>
    </location>
</feature>
<evidence type="ECO:0000256" key="7">
    <source>
        <dbReference type="SAM" id="Phobius"/>
    </source>
</evidence>
<evidence type="ECO:0000256" key="3">
    <source>
        <dbReference type="ARBA" id="ARBA00023157"/>
    </source>
</evidence>
<dbReference type="PROSITE" id="PS00125">
    <property type="entry name" value="SER_THR_PHOSPHATASE"/>
    <property type="match status" value="1"/>
</dbReference>
<dbReference type="GO" id="GO:0004722">
    <property type="term" value="F:protein serine/threonine phosphatase activity"/>
    <property type="evidence" value="ECO:0007669"/>
    <property type="project" value="UniProtKB-EC"/>
</dbReference>
<feature type="region of interest" description="Disordered" evidence="6">
    <location>
        <begin position="1980"/>
        <end position="2015"/>
    </location>
</feature>
<evidence type="ECO:0000313" key="11">
    <source>
        <dbReference type="Proteomes" id="UP000054937"/>
    </source>
</evidence>